<dbReference type="AlphaFoldDB" id="B4NGS4"/>
<feature type="domain" description="SH2" evidence="2">
    <location>
        <begin position="103"/>
        <end position="208"/>
    </location>
</feature>
<evidence type="ECO:0000259" key="2">
    <source>
        <dbReference type="PROSITE" id="PS50001"/>
    </source>
</evidence>
<dbReference type="Proteomes" id="UP000007798">
    <property type="component" value="Unassembled WGS sequence"/>
</dbReference>
<name>B4NGS4_DROWI</name>
<dbReference type="SMART" id="SM00252">
    <property type="entry name" value="SH2"/>
    <property type="match status" value="1"/>
</dbReference>
<dbReference type="KEGG" id="dwi:6650146"/>
<dbReference type="FunCoup" id="B4NGS4">
    <property type="interactions" value="3"/>
</dbReference>
<dbReference type="SUPFAM" id="SSF55550">
    <property type="entry name" value="SH2 domain"/>
    <property type="match status" value="1"/>
</dbReference>
<dbReference type="STRING" id="7260.B4NGS4"/>
<evidence type="ECO:0000256" key="1">
    <source>
        <dbReference type="PROSITE-ProRule" id="PRU00191"/>
    </source>
</evidence>
<dbReference type="HOGENOM" id="CLU_092160_0_0_1"/>
<organism evidence="3 4">
    <name type="scientific">Drosophila willistoni</name>
    <name type="common">Fruit fly</name>
    <dbReference type="NCBI Taxonomy" id="7260"/>
    <lineage>
        <taxon>Eukaryota</taxon>
        <taxon>Metazoa</taxon>
        <taxon>Ecdysozoa</taxon>
        <taxon>Arthropoda</taxon>
        <taxon>Hexapoda</taxon>
        <taxon>Insecta</taxon>
        <taxon>Pterygota</taxon>
        <taxon>Neoptera</taxon>
        <taxon>Endopterygota</taxon>
        <taxon>Diptera</taxon>
        <taxon>Brachycera</taxon>
        <taxon>Muscomorpha</taxon>
        <taxon>Ephydroidea</taxon>
        <taxon>Drosophilidae</taxon>
        <taxon>Drosophila</taxon>
        <taxon>Sophophora</taxon>
    </lineage>
</organism>
<evidence type="ECO:0000313" key="3">
    <source>
        <dbReference type="EMBL" id="EDW84421.2"/>
    </source>
</evidence>
<dbReference type="EMBL" id="CH964272">
    <property type="protein sequence ID" value="EDW84421.2"/>
    <property type="molecule type" value="Genomic_DNA"/>
</dbReference>
<dbReference type="InParanoid" id="B4NGS4"/>
<dbReference type="InterPro" id="IPR036860">
    <property type="entry name" value="SH2_dom_sf"/>
</dbReference>
<dbReference type="Gene3D" id="3.30.505.10">
    <property type="entry name" value="SH2 domain"/>
    <property type="match status" value="1"/>
</dbReference>
<sequence length="210" mass="24496">MCCWCARVYWTVVQNLFARFFSNLTERGCRHCGSCFCCSDYQRQTSDDVVEALDIESMKQVLDQVNDDANAEREQVAQHDYVIVDDADANYVEIEDRRIETEPYYFTVDRAMAEQMLEGREDGSCLVRPFKAADLCIKYIVSIYAANEFYHLFVRQLHGQRHLYGIGQVKPHERHFASPSHIVEFYAEHPLLCTNKQRSQCVRLKPIVYA</sequence>
<dbReference type="SMR" id="B4NGS4"/>
<dbReference type="eggNOG" id="ENOG502SCFD">
    <property type="taxonomic scope" value="Eukaryota"/>
</dbReference>
<dbReference type="InterPro" id="IPR000980">
    <property type="entry name" value="SH2"/>
</dbReference>
<keyword evidence="1" id="KW-0727">SH2 domain</keyword>
<protein>
    <recommendedName>
        <fullName evidence="2">SH2 domain-containing protein</fullName>
    </recommendedName>
</protein>
<reference evidence="3 4" key="1">
    <citation type="journal article" date="2007" name="Nature">
        <title>Evolution of genes and genomes on the Drosophila phylogeny.</title>
        <authorList>
            <consortium name="Drosophila 12 Genomes Consortium"/>
            <person name="Clark A.G."/>
            <person name="Eisen M.B."/>
            <person name="Smith D.R."/>
            <person name="Bergman C.M."/>
            <person name="Oliver B."/>
            <person name="Markow T.A."/>
            <person name="Kaufman T.C."/>
            <person name="Kellis M."/>
            <person name="Gelbart W."/>
            <person name="Iyer V.N."/>
            <person name="Pollard D.A."/>
            <person name="Sackton T.B."/>
            <person name="Larracuente A.M."/>
            <person name="Singh N.D."/>
            <person name="Abad J.P."/>
            <person name="Abt D.N."/>
            <person name="Adryan B."/>
            <person name="Aguade M."/>
            <person name="Akashi H."/>
            <person name="Anderson W.W."/>
            <person name="Aquadro C.F."/>
            <person name="Ardell D.H."/>
            <person name="Arguello R."/>
            <person name="Artieri C.G."/>
            <person name="Barbash D.A."/>
            <person name="Barker D."/>
            <person name="Barsanti P."/>
            <person name="Batterham P."/>
            <person name="Batzoglou S."/>
            <person name="Begun D."/>
            <person name="Bhutkar A."/>
            <person name="Blanco E."/>
            <person name="Bosak S.A."/>
            <person name="Bradley R.K."/>
            <person name="Brand A.D."/>
            <person name="Brent M.R."/>
            <person name="Brooks A.N."/>
            <person name="Brown R.H."/>
            <person name="Butlin R.K."/>
            <person name="Caggese C."/>
            <person name="Calvi B.R."/>
            <person name="Bernardo de Carvalho A."/>
            <person name="Caspi A."/>
            <person name="Castrezana S."/>
            <person name="Celniker S.E."/>
            <person name="Chang J.L."/>
            <person name="Chapple C."/>
            <person name="Chatterji S."/>
            <person name="Chinwalla A."/>
            <person name="Civetta A."/>
            <person name="Clifton S.W."/>
            <person name="Comeron J.M."/>
            <person name="Costello J.C."/>
            <person name="Coyne J.A."/>
            <person name="Daub J."/>
            <person name="David R.G."/>
            <person name="Delcher A.L."/>
            <person name="Delehaunty K."/>
            <person name="Do C.B."/>
            <person name="Ebling H."/>
            <person name="Edwards K."/>
            <person name="Eickbush T."/>
            <person name="Evans J.D."/>
            <person name="Filipski A."/>
            <person name="Findeiss S."/>
            <person name="Freyhult E."/>
            <person name="Fulton L."/>
            <person name="Fulton R."/>
            <person name="Garcia A.C."/>
            <person name="Gardiner A."/>
            <person name="Garfield D.A."/>
            <person name="Garvin B.E."/>
            <person name="Gibson G."/>
            <person name="Gilbert D."/>
            <person name="Gnerre S."/>
            <person name="Godfrey J."/>
            <person name="Good R."/>
            <person name="Gotea V."/>
            <person name="Gravely B."/>
            <person name="Greenberg A.J."/>
            <person name="Griffiths-Jones S."/>
            <person name="Gross S."/>
            <person name="Guigo R."/>
            <person name="Gustafson E.A."/>
            <person name="Haerty W."/>
            <person name="Hahn M.W."/>
            <person name="Halligan D.L."/>
            <person name="Halpern A.L."/>
            <person name="Halter G.M."/>
            <person name="Han M.V."/>
            <person name="Heger A."/>
            <person name="Hillier L."/>
            <person name="Hinrichs A.S."/>
            <person name="Holmes I."/>
            <person name="Hoskins R.A."/>
            <person name="Hubisz M.J."/>
            <person name="Hultmark D."/>
            <person name="Huntley M.A."/>
            <person name="Jaffe D.B."/>
            <person name="Jagadeeshan S."/>
            <person name="Jeck W.R."/>
            <person name="Johnson J."/>
            <person name="Jones C.D."/>
            <person name="Jordan W.C."/>
            <person name="Karpen G.H."/>
            <person name="Kataoka E."/>
            <person name="Keightley P.D."/>
            <person name="Kheradpour P."/>
            <person name="Kirkness E.F."/>
            <person name="Koerich L.B."/>
            <person name="Kristiansen K."/>
            <person name="Kudrna D."/>
            <person name="Kulathinal R.J."/>
            <person name="Kumar S."/>
            <person name="Kwok R."/>
            <person name="Lander E."/>
            <person name="Langley C.H."/>
            <person name="Lapoint R."/>
            <person name="Lazzaro B.P."/>
            <person name="Lee S.J."/>
            <person name="Levesque L."/>
            <person name="Li R."/>
            <person name="Lin C.F."/>
            <person name="Lin M.F."/>
            <person name="Lindblad-Toh K."/>
            <person name="Llopart A."/>
            <person name="Long M."/>
            <person name="Low L."/>
            <person name="Lozovsky E."/>
            <person name="Lu J."/>
            <person name="Luo M."/>
            <person name="Machado C.A."/>
            <person name="Makalowski W."/>
            <person name="Marzo M."/>
            <person name="Matsuda M."/>
            <person name="Matzkin L."/>
            <person name="McAllister B."/>
            <person name="McBride C.S."/>
            <person name="McKernan B."/>
            <person name="McKernan K."/>
            <person name="Mendez-Lago M."/>
            <person name="Minx P."/>
            <person name="Mollenhauer M.U."/>
            <person name="Montooth K."/>
            <person name="Mount S.M."/>
            <person name="Mu X."/>
            <person name="Myers E."/>
            <person name="Negre B."/>
            <person name="Newfeld S."/>
            <person name="Nielsen R."/>
            <person name="Noor M.A."/>
            <person name="O'Grady P."/>
            <person name="Pachter L."/>
            <person name="Papaceit M."/>
            <person name="Parisi M.J."/>
            <person name="Parisi M."/>
            <person name="Parts L."/>
            <person name="Pedersen J.S."/>
            <person name="Pesole G."/>
            <person name="Phillippy A.M."/>
            <person name="Ponting C.P."/>
            <person name="Pop M."/>
            <person name="Porcelli D."/>
            <person name="Powell J.R."/>
            <person name="Prohaska S."/>
            <person name="Pruitt K."/>
            <person name="Puig M."/>
            <person name="Quesneville H."/>
            <person name="Ram K.R."/>
            <person name="Rand D."/>
            <person name="Rasmussen M.D."/>
            <person name="Reed L.K."/>
            <person name="Reenan R."/>
            <person name="Reily A."/>
            <person name="Remington K.A."/>
            <person name="Rieger T.T."/>
            <person name="Ritchie M.G."/>
            <person name="Robin C."/>
            <person name="Rogers Y.H."/>
            <person name="Rohde C."/>
            <person name="Rozas J."/>
            <person name="Rubenfield M.J."/>
            <person name="Ruiz A."/>
            <person name="Russo S."/>
            <person name="Salzberg S.L."/>
            <person name="Sanchez-Gracia A."/>
            <person name="Saranga D.J."/>
            <person name="Sato H."/>
            <person name="Schaeffer S.W."/>
            <person name="Schatz M.C."/>
            <person name="Schlenke T."/>
            <person name="Schwartz R."/>
            <person name="Segarra C."/>
            <person name="Singh R.S."/>
            <person name="Sirot L."/>
            <person name="Sirota M."/>
            <person name="Sisneros N.B."/>
            <person name="Smith C.D."/>
            <person name="Smith T.F."/>
            <person name="Spieth J."/>
            <person name="Stage D.E."/>
            <person name="Stark A."/>
            <person name="Stephan W."/>
            <person name="Strausberg R.L."/>
            <person name="Strempel S."/>
            <person name="Sturgill D."/>
            <person name="Sutton G."/>
            <person name="Sutton G.G."/>
            <person name="Tao W."/>
            <person name="Teichmann S."/>
            <person name="Tobari Y.N."/>
            <person name="Tomimura Y."/>
            <person name="Tsolas J.M."/>
            <person name="Valente V.L."/>
            <person name="Venter E."/>
            <person name="Venter J.C."/>
            <person name="Vicario S."/>
            <person name="Vieira F.G."/>
            <person name="Vilella A.J."/>
            <person name="Villasante A."/>
            <person name="Walenz B."/>
            <person name="Wang J."/>
            <person name="Wasserman M."/>
            <person name="Watts T."/>
            <person name="Wilson D."/>
            <person name="Wilson R.K."/>
            <person name="Wing R.A."/>
            <person name="Wolfner M.F."/>
            <person name="Wong A."/>
            <person name="Wong G.K."/>
            <person name="Wu C.I."/>
            <person name="Wu G."/>
            <person name="Yamamoto D."/>
            <person name="Yang H.P."/>
            <person name="Yang S.P."/>
            <person name="Yorke J.A."/>
            <person name="Yoshida K."/>
            <person name="Zdobnov E."/>
            <person name="Zhang P."/>
            <person name="Zhang Y."/>
            <person name="Zimin A.V."/>
            <person name="Baldwin J."/>
            <person name="Abdouelleil A."/>
            <person name="Abdulkadir J."/>
            <person name="Abebe A."/>
            <person name="Abera B."/>
            <person name="Abreu J."/>
            <person name="Acer S.C."/>
            <person name="Aftuck L."/>
            <person name="Alexander A."/>
            <person name="An P."/>
            <person name="Anderson E."/>
            <person name="Anderson S."/>
            <person name="Arachi H."/>
            <person name="Azer M."/>
            <person name="Bachantsang P."/>
            <person name="Barry A."/>
            <person name="Bayul T."/>
            <person name="Berlin A."/>
            <person name="Bessette D."/>
            <person name="Bloom T."/>
            <person name="Blye J."/>
            <person name="Boguslavskiy L."/>
            <person name="Bonnet C."/>
            <person name="Boukhgalter B."/>
            <person name="Bourzgui I."/>
            <person name="Brown A."/>
            <person name="Cahill P."/>
            <person name="Channer S."/>
            <person name="Cheshatsang Y."/>
            <person name="Chuda L."/>
            <person name="Citroen M."/>
            <person name="Collymore A."/>
            <person name="Cooke P."/>
            <person name="Costello M."/>
            <person name="D'Aco K."/>
            <person name="Daza R."/>
            <person name="De Haan G."/>
            <person name="DeGray S."/>
            <person name="DeMaso C."/>
            <person name="Dhargay N."/>
            <person name="Dooley K."/>
            <person name="Dooley E."/>
            <person name="Doricent M."/>
            <person name="Dorje P."/>
            <person name="Dorjee K."/>
            <person name="Dupes A."/>
            <person name="Elong R."/>
            <person name="Falk J."/>
            <person name="Farina A."/>
            <person name="Faro S."/>
            <person name="Ferguson D."/>
            <person name="Fisher S."/>
            <person name="Foley C.D."/>
            <person name="Franke A."/>
            <person name="Friedrich D."/>
            <person name="Gadbois L."/>
            <person name="Gearin G."/>
            <person name="Gearin C.R."/>
            <person name="Giannoukos G."/>
            <person name="Goode T."/>
            <person name="Graham J."/>
            <person name="Grandbois E."/>
            <person name="Grewal S."/>
            <person name="Gyaltsen K."/>
            <person name="Hafez N."/>
            <person name="Hagos B."/>
            <person name="Hall J."/>
            <person name="Henson C."/>
            <person name="Hollinger A."/>
            <person name="Honan T."/>
            <person name="Huard M.D."/>
            <person name="Hughes L."/>
            <person name="Hurhula B."/>
            <person name="Husby M.E."/>
            <person name="Kamat A."/>
            <person name="Kanga B."/>
            <person name="Kashin S."/>
            <person name="Khazanovich D."/>
            <person name="Kisner P."/>
            <person name="Lance K."/>
            <person name="Lara M."/>
            <person name="Lee W."/>
            <person name="Lennon N."/>
            <person name="Letendre F."/>
            <person name="LeVine R."/>
            <person name="Lipovsky A."/>
            <person name="Liu X."/>
            <person name="Liu J."/>
            <person name="Liu S."/>
            <person name="Lokyitsang T."/>
            <person name="Lokyitsang Y."/>
            <person name="Lubonja R."/>
            <person name="Lui A."/>
            <person name="MacDonald P."/>
            <person name="Magnisalis V."/>
            <person name="Maru K."/>
            <person name="Matthews C."/>
            <person name="McCusker W."/>
            <person name="McDonough S."/>
            <person name="Mehta T."/>
            <person name="Meldrim J."/>
            <person name="Meneus L."/>
            <person name="Mihai O."/>
            <person name="Mihalev A."/>
            <person name="Mihova T."/>
            <person name="Mittelman R."/>
            <person name="Mlenga V."/>
            <person name="Montmayeur A."/>
            <person name="Mulrain L."/>
            <person name="Navidi A."/>
            <person name="Naylor J."/>
            <person name="Negash T."/>
            <person name="Nguyen T."/>
            <person name="Nguyen N."/>
            <person name="Nicol R."/>
            <person name="Norbu C."/>
            <person name="Norbu N."/>
            <person name="Novod N."/>
            <person name="O'Neill B."/>
            <person name="Osman S."/>
            <person name="Markiewicz E."/>
            <person name="Oyono O.L."/>
            <person name="Patti C."/>
            <person name="Phunkhang P."/>
            <person name="Pierre F."/>
            <person name="Priest M."/>
            <person name="Raghuraman S."/>
            <person name="Rege F."/>
            <person name="Reyes R."/>
            <person name="Rise C."/>
            <person name="Rogov P."/>
            <person name="Ross K."/>
            <person name="Ryan E."/>
            <person name="Settipalli S."/>
            <person name="Shea T."/>
            <person name="Sherpa N."/>
            <person name="Shi L."/>
            <person name="Shih D."/>
            <person name="Sparrow T."/>
            <person name="Spaulding J."/>
            <person name="Stalker J."/>
            <person name="Stange-Thomann N."/>
            <person name="Stavropoulos S."/>
            <person name="Stone C."/>
            <person name="Strader C."/>
            <person name="Tesfaye S."/>
            <person name="Thomson T."/>
            <person name="Thoulutsang Y."/>
            <person name="Thoulutsang D."/>
            <person name="Topham K."/>
            <person name="Topping I."/>
            <person name="Tsamla T."/>
            <person name="Vassiliev H."/>
            <person name="Vo A."/>
            <person name="Wangchuk T."/>
            <person name="Wangdi T."/>
            <person name="Weiand M."/>
            <person name="Wilkinson J."/>
            <person name="Wilson A."/>
            <person name="Yadav S."/>
            <person name="Young G."/>
            <person name="Yu Q."/>
            <person name="Zembek L."/>
            <person name="Zhong D."/>
            <person name="Zimmer A."/>
            <person name="Zwirko Z."/>
            <person name="Jaffe D.B."/>
            <person name="Alvarez P."/>
            <person name="Brockman W."/>
            <person name="Butler J."/>
            <person name="Chin C."/>
            <person name="Gnerre S."/>
            <person name="Grabherr M."/>
            <person name="Kleber M."/>
            <person name="Mauceli E."/>
            <person name="MacCallum I."/>
        </authorList>
    </citation>
    <scope>NUCLEOTIDE SEQUENCE [LARGE SCALE GENOMIC DNA]</scope>
    <source>
        <strain evidence="4">Tucson 14030-0811.24</strain>
    </source>
</reference>
<dbReference type="CDD" id="cd00173">
    <property type="entry name" value="SH2"/>
    <property type="match status" value="1"/>
</dbReference>
<accession>B4NGS4</accession>
<dbReference type="PROSITE" id="PS50001">
    <property type="entry name" value="SH2"/>
    <property type="match status" value="1"/>
</dbReference>
<dbReference type="OrthoDB" id="10044490at2759"/>
<keyword evidence="4" id="KW-1185">Reference proteome</keyword>
<proteinExistence type="predicted"/>
<gene>
    <name evidence="3" type="primary">Dwil\GK14117</name>
    <name evidence="3" type="ORF">Dwil_GK14117</name>
</gene>
<evidence type="ECO:0000313" key="4">
    <source>
        <dbReference type="Proteomes" id="UP000007798"/>
    </source>
</evidence>